<evidence type="ECO:0000313" key="1">
    <source>
        <dbReference type="EMBL" id="GAL91293.1"/>
    </source>
</evidence>
<organism evidence="1 2">
    <name type="scientific">Microcystis aeruginosa NIES-44</name>
    <dbReference type="NCBI Taxonomy" id="449439"/>
    <lineage>
        <taxon>Bacteria</taxon>
        <taxon>Bacillati</taxon>
        <taxon>Cyanobacteriota</taxon>
        <taxon>Cyanophyceae</taxon>
        <taxon>Oscillatoriophycideae</taxon>
        <taxon>Chroococcales</taxon>
        <taxon>Microcystaceae</taxon>
        <taxon>Microcystis</taxon>
    </lineage>
</organism>
<accession>A0A0A1VP87</accession>
<protein>
    <submittedName>
        <fullName evidence="1">Uncharacterized protein</fullName>
    </submittedName>
</protein>
<comment type="caution">
    <text evidence="1">The sequence shown here is derived from an EMBL/GenBank/DDBJ whole genome shotgun (WGS) entry which is preliminary data.</text>
</comment>
<evidence type="ECO:0000313" key="2">
    <source>
        <dbReference type="Proteomes" id="UP000030321"/>
    </source>
</evidence>
<reference evidence="2" key="1">
    <citation type="journal article" date="2015" name="Genome">
        <title>Whole Genome Sequence of the Non-Microcystin-Producing Microcystis aeruginosa Strain NIES-44.</title>
        <authorList>
            <person name="Okano K."/>
            <person name="Miyata N."/>
            <person name="Ozaki Y."/>
        </authorList>
    </citation>
    <scope>NUCLEOTIDE SEQUENCE [LARGE SCALE GENOMIC DNA]</scope>
    <source>
        <strain evidence="2">NIES-44</strain>
    </source>
</reference>
<proteinExistence type="predicted"/>
<sequence length="67" mass="7275">MQEATPLAPRHRGARGGYSANLRISGLNTSELIKIARFWNPEKSQPVLRRGIGAVPGYCQLSSLALV</sequence>
<dbReference type="Proteomes" id="UP000030321">
    <property type="component" value="Unassembled WGS sequence"/>
</dbReference>
<dbReference type="EMBL" id="BBPA01000002">
    <property type="protein sequence ID" value="GAL91293.1"/>
    <property type="molecule type" value="Genomic_DNA"/>
</dbReference>
<gene>
    <name evidence="1" type="ORF">N44_00662</name>
</gene>
<name>A0A0A1VP87_MICAE</name>
<dbReference type="AlphaFoldDB" id="A0A0A1VP87"/>